<dbReference type="InterPro" id="IPR033809">
    <property type="entry name" value="USP39"/>
</dbReference>
<dbReference type="GO" id="GO:0008270">
    <property type="term" value="F:zinc ion binding"/>
    <property type="evidence" value="ECO:0007669"/>
    <property type="project" value="UniProtKB-KW"/>
</dbReference>
<dbReference type="Proteomes" id="UP000249464">
    <property type="component" value="Unassembled WGS sequence"/>
</dbReference>
<evidence type="ECO:0000256" key="6">
    <source>
        <dbReference type="ARBA" id="ARBA00022833"/>
    </source>
</evidence>
<feature type="region of interest" description="Disordered" evidence="10">
    <location>
        <begin position="43"/>
        <end position="190"/>
    </location>
</feature>
<dbReference type="GO" id="GO:0004843">
    <property type="term" value="F:cysteine-type deubiquitinase activity"/>
    <property type="evidence" value="ECO:0007669"/>
    <property type="project" value="InterPro"/>
</dbReference>
<protein>
    <submittedName>
        <fullName evidence="14">BQ5605_C041g11964 protein</fullName>
    </submittedName>
</protein>
<gene>
    <name evidence="14" type="primary">BQ5605_C041g11964</name>
    <name evidence="14" type="ORF">BQ5605_C041G11964</name>
</gene>
<dbReference type="InterPro" id="IPR001607">
    <property type="entry name" value="Znf_UBP"/>
</dbReference>
<keyword evidence="2" id="KW-0507">mRNA processing</keyword>
<feature type="compositionally biased region" description="Low complexity" evidence="10">
    <location>
        <begin position="86"/>
        <end position="96"/>
    </location>
</feature>
<feature type="compositionally biased region" description="Low complexity" evidence="10">
    <location>
        <begin position="45"/>
        <end position="54"/>
    </location>
</feature>
<dbReference type="SUPFAM" id="SSF68906">
    <property type="entry name" value="SAP domain"/>
    <property type="match status" value="1"/>
</dbReference>
<dbReference type="InterPro" id="IPR001394">
    <property type="entry name" value="Peptidase_C19_UCH"/>
</dbReference>
<keyword evidence="15" id="KW-1185">Reference proteome</keyword>
<keyword evidence="5 9" id="KW-0863">Zinc-finger</keyword>
<dbReference type="PANTHER" id="PTHR21646:SF16">
    <property type="entry name" value="U4_U6.U5 TRI-SNRNP-ASSOCIATED PROTEIN 2"/>
    <property type="match status" value="1"/>
</dbReference>
<evidence type="ECO:0000256" key="1">
    <source>
        <dbReference type="ARBA" id="ARBA00004123"/>
    </source>
</evidence>
<name>A0A2X0PQC6_9BASI</name>
<evidence type="ECO:0000256" key="8">
    <source>
        <dbReference type="ARBA" id="ARBA00023242"/>
    </source>
</evidence>
<dbReference type="PROSITE" id="PS50271">
    <property type="entry name" value="ZF_UBP"/>
    <property type="match status" value="1"/>
</dbReference>
<dbReference type="Pfam" id="PF00443">
    <property type="entry name" value="UCH"/>
    <property type="match status" value="1"/>
</dbReference>
<keyword evidence="7" id="KW-0508">mRNA splicing</keyword>
<dbReference type="GO" id="GO:0016579">
    <property type="term" value="P:protein deubiquitination"/>
    <property type="evidence" value="ECO:0007669"/>
    <property type="project" value="InterPro"/>
</dbReference>
<dbReference type="InterPro" id="IPR036361">
    <property type="entry name" value="SAP_dom_sf"/>
</dbReference>
<feature type="compositionally biased region" description="Basic and acidic residues" evidence="10">
    <location>
        <begin position="128"/>
        <end position="139"/>
    </location>
</feature>
<dbReference type="GO" id="GO:0005681">
    <property type="term" value="C:spliceosomal complex"/>
    <property type="evidence" value="ECO:0007669"/>
    <property type="project" value="UniProtKB-KW"/>
</dbReference>
<feature type="domain" description="SAP" evidence="13">
    <location>
        <begin position="9"/>
        <end position="43"/>
    </location>
</feature>
<keyword evidence="3" id="KW-0479">Metal-binding</keyword>
<feature type="compositionally biased region" description="Basic and acidic residues" evidence="10">
    <location>
        <begin position="158"/>
        <end position="183"/>
    </location>
</feature>
<dbReference type="GO" id="GO:0000245">
    <property type="term" value="P:spliceosomal complex assembly"/>
    <property type="evidence" value="ECO:0007669"/>
    <property type="project" value="InterPro"/>
</dbReference>
<keyword evidence="4" id="KW-0747">Spliceosome</keyword>
<dbReference type="AlphaFoldDB" id="A0A2X0PQC6"/>
<dbReference type="PROSITE" id="PS50235">
    <property type="entry name" value="USP_3"/>
    <property type="match status" value="1"/>
</dbReference>
<dbReference type="PANTHER" id="PTHR21646">
    <property type="entry name" value="UBIQUITIN CARBOXYL-TERMINAL HYDROLASE"/>
    <property type="match status" value="1"/>
</dbReference>
<dbReference type="Gene3D" id="3.30.40.10">
    <property type="entry name" value="Zinc/RING finger domain, C3HC4 (zinc finger)"/>
    <property type="match status" value="1"/>
</dbReference>
<dbReference type="PROSITE" id="PS50800">
    <property type="entry name" value="SAP"/>
    <property type="match status" value="1"/>
</dbReference>
<dbReference type="InterPro" id="IPR028889">
    <property type="entry name" value="USP"/>
</dbReference>
<evidence type="ECO:0000259" key="12">
    <source>
        <dbReference type="PROSITE" id="PS50271"/>
    </source>
</evidence>
<dbReference type="InterPro" id="IPR038765">
    <property type="entry name" value="Papain-like_cys_pep_sf"/>
</dbReference>
<feature type="compositionally biased region" description="Polar residues" evidence="10">
    <location>
        <begin position="97"/>
        <end position="110"/>
    </location>
</feature>
<reference evidence="14 15" key="1">
    <citation type="submission" date="2016-11" db="EMBL/GenBank/DDBJ databases">
        <authorList>
            <person name="Jaros S."/>
            <person name="Januszkiewicz K."/>
            <person name="Wedrychowicz H."/>
        </authorList>
    </citation>
    <scope>NUCLEOTIDE SEQUENCE [LARGE SCALE GENOMIC DNA]</scope>
</reference>
<comment type="subcellular location">
    <subcellularLocation>
        <location evidence="1">Nucleus</location>
    </subcellularLocation>
</comment>
<dbReference type="InterPro" id="IPR013083">
    <property type="entry name" value="Znf_RING/FYVE/PHD"/>
</dbReference>
<dbReference type="SMART" id="SM00290">
    <property type="entry name" value="ZnF_UBP"/>
    <property type="match status" value="1"/>
</dbReference>
<evidence type="ECO:0000256" key="9">
    <source>
        <dbReference type="PROSITE-ProRule" id="PRU00502"/>
    </source>
</evidence>
<keyword evidence="6" id="KW-0862">Zinc</keyword>
<feature type="compositionally biased region" description="Acidic residues" evidence="10">
    <location>
        <begin position="66"/>
        <end position="85"/>
    </location>
</feature>
<evidence type="ECO:0000256" key="2">
    <source>
        <dbReference type="ARBA" id="ARBA00022664"/>
    </source>
</evidence>
<feature type="domain" description="USP" evidence="11">
    <location>
        <begin position="352"/>
        <end position="733"/>
    </location>
</feature>
<feature type="domain" description="UBP-type" evidence="12">
    <location>
        <begin position="207"/>
        <end position="327"/>
    </location>
</feature>
<dbReference type="Pfam" id="PF02037">
    <property type="entry name" value="SAP"/>
    <property type="match status" value="1"/>
</dbReference>
<dbReference type="EMBL" id="FQNC01000119">
    <property type="protein sequence ID" value="SGZ33429.1"/>
    <property type="molecule type" value="Genomic_DNA"/>
</dbReference>
<dbReference type="SMART" id="SM00513">
    <property type="entry name" value="SAP"/>
    <property type="match status" value="1"/>
</dbReference>
<dbReference type="InterPro" id="IPR050185">
    <property type="entry name" value="Ub_carboxyl-term_hydrolase"/>
</dbReference>
<dbReference type="STRING" id="796604.A0A2X0PQC6"/>
<proteinExistence type="predicted"/>
<evidence type="ECO:0000313" key="14">
    <source>
        <dbReference type="EMBL" id="SGZ33429.1"/>
    </source>
</evidence>
<dbReference type="SUPFAM" id="SSF54001">
    <property type="entry name" value="Cysteine proteinases"/>
    <property type="match status" value="1"/>
</dbReference>
<evidence type="ECO:0000256" key="7">
    <source>
        <dbReference type="ARBA" id="ARBA00023187"/>
    </source>
</evidence>
<evidence type="ECO:0000256" key="4">
    <source>
        <dbReference type="ARBA" id="ARBA00022728"/>
    </source>
</evidence>
<dbReference type="Gene3D" id="1.10.720.30">
    <property type="entry name" value="SAP domain"/>
    <property type="match status" value="1"/>
</dbReference>
<dbReference type="CDD" id="cd02669">
    <property type="entry name" value="Peptidase_C19M"/>
    <property type="match status" value="1"/>
</dbReference>
<dbReference type="Pfam" id="PF02148">
    <property type="entry name" value="zf-UBP"/>
    <property type="match status" value="1"/>
</dbReference>
<evidence type="ECO:0000313" key="15">
    <source>
        <dbReference type="Proteomes" id="UP000249464"/>
    </source>
</evidence>
<dbReference type="InterPro" id="IPR003034">
    <property type="entry name" value="SAP_dom"/>
</dbReference>
<dbReference type="SUPFAM" id="SSF57850">
    <property type="entry name" value="RING/U-box"/>
    <property type="match status" value="1"/>
</dbReference>
<evidence type="ECO:0000259" key="11">
    <source>
        <dbReference type="PROSITE" id="PS50235"/>
    </source>
</evidence>
<evidence type="ECO:0000256" key="5">
    <source>
        <dbReference type="ARBA" id="ARBA00022771"/>
    </source>
</evidence>
<keyword evidence="8" id="KW-0539">Nucleus</keyword>
<dbReference type="Gene3D" id="3.90.70.10">
    <property type="entry name" value="Cysteine proteinases"/>
    <property type="match status" value="1"/>
</dbReference>
<evidence type="ECO:0000259" key="13">
    <source>
        <dbReference type="PROSITE" id="PS50800"/>
    </source>
</evidence>
<feature type="compositionally biased region" description="Pro residues" evidence="10">
    <location>
        <begin position="144"/>
        <end position="157"/>
    </location>
</feature>
<evidence type="ECO:0000256" key="10">
    <source>
        <dbReference type="SAM" id="MobiDB-lite"/>
    </source>
</evidence>
<accession>A0A2X0PQC6</accession>
<evidence type="ECO:0000256" key="3">
    <source>
        <dbReference type="ARBA" id="ARBA00022723"/>
    </source>
</evidence>
<sequence>MSTEADQDWSKLKVVQLKAHLKDLGLAVVGKKDELVQRLTDYYEQQQQQQQQQQLSKPEQEHETEPEPAEPELELEPANDDDNDDAAAPVEAPAVDNSSVQEVEITTQALNPRIRSAESLATQNGHNELPKPKRAKLDIDPATPTQPPPSPPPPPPETKQEEFQEHSAHAPHGDDDDHSKPKDDPEEPPDYELQFQAIDDQDDSTRPTDLYLDTINRHALDFDFERLCSVTLSQNNIYACLVDGRYFQGRGKSSPAYAHSIAEDHHVFINLTTQKVGVPPHQSSSHASHADSCPIRLQVHVLPDGYEVNDPSLDDIKYHLFPTFTPILLQRIDAAENPSYDLAQKPYYPGFVGLNNIKANSYMNCILHALVHVTPLRNYFILDPHVTSSDATELVRRFSMLCRKIWNPRAFKAQVSPHELLQECANASAKRFKITQASDPLEFLGWLLNALHRDLGGNKKPKSSTSTPDFGELGSLAFAEWNELAPPGVIYSAFQGEVRVDDQQVLTTGEYGGKPRFDLDRGTFRLTSIFARSILIYIFCTLPDIKSTTNPFLFLAIDLPPPPVFQDSVETNIIPQVPISAVLAKYDGKTTQESKGMLRRWKLTRLPPFLILHIKRFTKNNFVEEKNPTIVNFPLRGVDMADYVEGNQSIAQYYDLVSNITHSSAAGTAREETTWKVNVHLRTQRDLETGKLSRPGKGDDDEKWYAIQDLIVEEINQQLIPLGESYIQIWERRGAVNQPLVVEKPKPKSTKI</sequence>
<organism evidence="14 15">
    <name type="scientific">Microbotryum silenes-dioicae</name>
    <dbReference type="NCBI Taxonomy" id="796604"/>
    <lineage>
        <taxon>Eukaryota</taxon>
        <taxon>Fungi</taxon>
        <taxon>Dikarya</taxon>
        <taxon>Basidiomycota</taxon>
        <taxon>Pucciniomycotina</taxon>
        <taxon>Microbotryomycetes</taxon>
        <taxon>Microbotryales</taxon>
        <taxon>Microbotryaceae</taxon>
        <taxon>Microbotryum</taxon>
    </lineage>
</organism>